<comment type="caution">
    <text evidence="2">The sequence shown here is derived from an EMBL/GenBank/DDBJ whole genome shotgun (WGS) entry which is preliminary data.</text>
</comment>
<proteinExistence type="predicted"/>
<dbReference type="AlphaFoldDB" id="A0A016SN45"/>
<evidence type="ECO:0000313" key="2">
    <source>
        <dbReference type="EMBL" id="EYB92020.1"/>
    </source>
</evidence>
<gene>
    <name evidence="2" type="primary">Acey_s0199.g1669</name>
    <name evidence="2" type="ORF">Y032_0199g1669</name>
</gene>
<evidence type="ECO:0000313" key="3">
    <source>
        <dbReference type="Proteomes" id="UP000024635"/>
    </source>
</evidence>
<reference evidence="3" key="1">
    <citation type="journal article" date="2015" name="Nat. Genet.">
        <title>The genome and transcriptome of the zoonotic hookworm Ancylostoma ceylanicum identify infection-specific gene families.</title>
        <authorList>
            <person name="Schwarz E.M."/>
            <person name="Hu Y."/>
            <person name="Antoshechkin I."/>
            <person name="Miller M.M."/>
            <person name="Sternberg P.W."/>
            <person name="Aroian R.V."/>
        </authorList>
    </citation>
    <scope>NUCLEOTIDE SEQUENCE</scope>
    <source>
        <strain evidence="3">HY135</strain>
    </source>
</reference>
<keyword evidence="3" id="KW-1185">Reference proteome</keyword>
<name>A0A016SN45_9BILA</name>
<protein>
    <submittedName>
        <fullName evidence="2">Uncharacterized protein</fullName>
    </submittedName>
</protein>
<dbReference type="EMBL" id="JARK01001535">
    <property type="protein sequence ID" value="EYB92020.1"/>
    <property type="molecule type" value="Genomic_DNA"/>
</dbReference>
<organism evidence="2 3">
    <name type="scientific">Ancylostoma ceylanicum</name>
    <dbReference type="NCBI Taxonomy" id="53326"/>
    <lineage>
        <taxon>Eukaryota</taxon>
        <taxon>Metazoa</taxon>
        <taxon>Ecdysozoa</taxon>
        <taxon>Nematoda</taxon>
        <taxon>Chromadorea</taxon>
        <taxon>Rhabditida</taxon>
        <taxon>Rhabditina</taxon>
        <taxon>Rhabditomorpha</taxon>
        <taxon>Strongyloidea</taxon>
        <taxon>Ancylostomatidae</taxon>
        <taxon>Ancylostomatinae</taxon>
        <taxon>Ancylostoma</taxon>
    </lineage>
</organism>
<feature type="region of interest" description="Disordered" evidence="1">
    <location>
        <begin position="21"/>
        <end position="42"/>
    </location>
</feature>
<sequence>MKQINWPSFSQFPCFLNKKKTKKNSSSISNLRSKWDESAADNGKTALEAKTTSKANEIPINTTGEVRKLSVTCIHNQSNNTKRVTQEKSAQNNNNQCQSIQLFHHKLHLWYTYSSTRGDARNQGYVTSGSFDP</sequence>
<accession>A0A016SN45</accession>
<evidence type="ECO:0000256" key="1">
    <source>
        <dbReference type="SAM" id="MobiDB-lite"/>
    </source>
</evidence>
<dbReference type="Proteomes" id="UP000024635">
    <property type="component" value="Unassembled WGS sequence"/>
</dbReference>